<dbReference type="PANTHER" id="PTHR41913:SF1">
    <property type="entry name" value="DUF1684 DOMAIN-CONTAINING PROTEIN"/>
    <property type="match status" value="1"/>
</dbReference>
<proteinExistence type="predicted"/>
<accession>A0A7W3JT83</accession>
<dbReference type="RefSeq" id="WP_182484171.1">
    <property type="nucleotide sequence ID" value="NZ_JACGWU010000001.1"/>
</dbReference>
<sequence>MPLTNQTPTSTPTTTVTTHEAWHSDRLRTLVSPQGNLALIQTRWLSPGTEVSDKEALADQPAAVTLTRLQRANLDTGEPESGYRLWDAASSAILNFDSVSVFDYNPDWVIEATFAQAEANRTIPFEHIRDNGGSRELAVPGDITFTRDGHEYRLSAFDDGGVLLLVFGDPTNGRPAEDAGTYGSGRFLFVARPSAADRFDAEGPVVLDFNRAFVPPCGFSSEYNCPLPPPQNRFPIDVTAGERLVIFSDGYQLH</sequence>
<dbReference type="EMBL" id="JACGWU010000001">
    <property type="protein sequence ID" value="MBA8828809.1"/>
    <property type="molecule type" value="Genomic_DNA"/>
</dbReference>
<dbReference type="InterPro" id="IPR012467">
    <property type="entry name" value="DUF1684"/>
</dbReference>
<evidence type="ECO:0000313" key="2">
    <source>
        <dbReference type="Proteomes" id="UP000524237"/>
    </source>
</evidence>
<dbReference type="Proteomes" id="UP000524237">
    <property type="component" value="Unassembled WGS sequence"/>
</dbReference>
<name>A0A7W3JT83_9MICO</name>
<dbReference type="PANTHER" id="PTHR41913">
    <property type="entry name" value="DUF1684 DOMAIN-CONTAINING PROTEIN"/>
    <property type="match status" value="1"/>
</dbReference>
<comment type="caution">
    <text evidence="1">The sequence shown here is derived from an EMBL/GenBank/DDBJ whole genome shotgun (WGS) entry which is preliminary data.</text>
</comment>
<evidence type="ECO:0000313" key="1">
    <source>
        <dbReference type="EMBL" id="MBA8828809.1"/>
    </source>
</evidence>
<organism evidence="1 2">
    <name type="scientific">Alpinimonas psychrophila</name>
    <dbReference type="NCBI Taxonomy" id="748908"/>
    <lineage>
        <taxon>Bacteria</taxon>
        <taxon>Bacillati</taxon>
        <taxon>Actinomycetota</taxon>
        <taxon>Actinomycetes</taxon>
        <taxon>Micrococcales</taxon>
        <taxon>Microbacteriaceae</taxon>
        <taxon>Alpinimonas</taxon>
    </lineage>
</organism>
<keyword evidence="2" id="KW-1185">Reference proteome</keyword>
<protein>
    <recommendedName>
        <fullName evidence="3">DUF1684 domain-containing protein</fullName>
    </recommendedName>
</protein>
<evidence type="ECO:0008006" key="3">
    <source>
        <dbReference type="Google" id="ProtNLM"/>
    </source>
</evidence>
<dbReference type="Pfam" id="PF07920">
    <property type="entry name" value="DUF1684"/>
    <property type="match status" value="1"/>
</dbReference>
<gene>
    <name evidence="1" type="ORF">FB555_000880</name>
</gene>
<reference evidence="1 2" key="1">
    <citation type="submission" date="2020-07" db="EMBL/GenBank/DDBJ databases">
        <title>Sequencing the genomes of 1000 actinobacteria strains.</title>
        <authorList>
            <person name="Klenk H.-P."/>
        </authorList>
    </citation>
    <scope>NUCLEOTIDE SEQUENCE [LARGE SCALE GENOMIC DNA]</scope>
    <source>
        <strain evidence="1 2">DSM 23737</strain>
    </source>
</reference>
<dbReference type="AlphaFoldDB" id="A0A7W3JT83"/>